<feature type="transmembrane region" description="Helical" evidence="1">
    <location>
        <begin position="72"/>
        <end position="89"/>
    </location>
</feature>
<feature type="transmembrane region" description="Helical" evidence="1">
    <location>
        <begin position="114"/>
        <end position="134"/>
    </location>
</feature>
<keyword evidence="1" id="KW-0812">Transmembrane</keyword>
<accession>A0A4U2Z3M3</accession>
<feature type="transmembrane region" description="Helical" evidence="1">
    <location>
        <begin position="12"/>
        <end position="31"/>
    </location>
</feature>
<dbReference type="OrthoDB" id="5334480at2"/>
<proteinExistence type="predicted"/>
<dbReference type="Proteomes" id="UP000309561">
    <property type="component" value="Unassembled WGS sequence"/>
</dbReference>
<feature type="transmembrane region" description="Helical" evidence="1">
    <location>
        <begin position="43"/>
        <end position="66"/>
    </location>
</feature>
<reference evidence="2 3" key="1">
    <citation type="submission" date="2019-04" db="EMBL/GenBank/DDBJ databases">
        <title>Sulfurimonas crateris sp. nov. a facultative anaerobic sulfur-oxidizing chemolithautotrophic bacterium isolated from a terrestrial mud vulcano.</title>
        <authorList>
            <person name="Ratnikova N.M."/>
            <person name="Slobodkin A.I."/>
            <person name="Merkel A.Y."/>
            <person name="Novikov A."/>
            <person name="Bonch-Osmolovskaya E.A."/>
            <person name="Slobodkina G.B."/>
        </authorList>
    </citation>
    <scope>NUCLEOTIDE SEQUENCE [LARGE SCALE GENOMIC DNA]</scope>
    <source>
        <strain evidence="2 3">SN118</strain>
    </source>
</reference>
<evidence type="ECO:0000313" key="2">
    <source>
        <dbReference type="EMBL" id="TKI68708.1"/>
    </source>
</evidence>
<keyword evidence="3" id="KW-1185">Reference proteome</keyword>
<sequence>MNEMYDMSIVTHNWGVMLVLGIIFINIFMLLSIQNLAKYRRAMLLFTPIAATAIGMVIFTGVVMMAAKHLDFTIENIAMIIFALTLIYLERKRAKALRGTSQKEIDSFKNFKSYALNILLIEIFVTLSISTWMWI</sequence>
<keyword evidence="1" id="KW-1133">Transmembrane helix</keyword>
<protein>
    <submittedName>
        <fullName evidence="2">Uncharacterized protein</fullName>
    </submittedName>
</protein>
<dbReference type="EMBL" id="SZPX01000007">
    <property type="protein sequence ID" value="TKI68708.1"/>
    <property type="molecule type" value="Genomic_DNA"/>
</dbReference>
<dbReference type="AlphaFoldDB" id="A0A4U2Z3M3"/>
<keyword evidence="1" id="KW-0472">Membrane</keyword>
<organism evidence="2 3">
    <name type="scientific">Sulfurimonas crateris</name>
    <dbReference type="NCBI Taxonomy" id="2574727"/>
    <lineage>
        <taxon>Bacteria</taxon>
        <taxon>Pseudomonadati</taxon>
        <taxon>Campylobacterota</taxon>
        <taxon>Epsilonproteobacteria</taxon>
        <taxon>Campylobacterales</taxon>
        <taxon>Sulfurimonadaceae</taxon>
        <taxon>Sulfurimonas</taxon>
    </lineage>
</organism>
<comment type="caution">
    <text evidence="2">The sequence shown here is derived from an EMBL/GenBank/DDBJ whole genome shotgun (WGS) entry which is preliminary data.</text>
</comment>
<name>A0A4U2Z3M3_9BACT</name>
<gene>
    <name evidence="2" type="ORF">FCU45_09865</name>
</gene>
<evidence type="ECO:0000256" key="1">
    <source>
        <dbReference type="SAM" id="Phobius"/>
    </source>
</evidence>
<evidence type="ECO:0000313" key="3">
    <source>
        <dbReference type="Proteomes" id="UP000309561"/>
    </source>
</evidence>